<proteinExistence type="predicted"/>
<dbReference type="EMBL" id="WOWS01000002">
    <property type="protein sequence ID" value="MUU78296.1"/>
    <property type="molecule type" value="Genomic_DNA"/>
</dbReference>
<comment type="caution">
    <text evidence="1">The sequence shown here is derived from an EMBL/GenBank/DDBJ whole genome shotgun (WGS) entry which is preliminary data.</text>
</comment>
<evidence type="ECO:0000313" key="2">
    <source>
        <dbReference type="Proteomes" id="UP000478208"/>
    </source>
</evidence>
<name>A0A6L6U9V7_9FLAO</name>
<organism evidence="1 2">
    <name type="scientific">Winogradskyella endarachnes</name>
    <dbReference type="NCBI Taxonomy" id="2681965"/>
    <lineage>
        <taxon>Bacteria</taxon>
        <taxon>Pseudomonadati</taxon>
        <taxon>Bacteroidota</taxon>
        <taxon>Flavobacteriia</taxon>
        <taxon>Flavobacteriales</taxon>
        <taxon>Flavobacteriaceae</taxon>
        <taxon>Winogradskyella</taxon>
    </lineage>
</organism>
<dbReference type="Proteomes" id="UP000478208">
    <property type="component" value="Unassembled WGS sequence"/>
</dbReference>
<evidence type="ECO:0000313" key="1">
    <source>
        <dbReference type="EMBL" id="MUU78296.1"/>
    </source>
</evidence>
<dbReference type="PROSITE" id="PS51257">
    <property type="entry name" value="PROKAR_LIPOPROTEIN"/>
    <property type="match status" value="1"/>
</dbReference>
<keyword evidence="2" id="KW-1185">Reference proteome</keyword>
<accession>A0A6L6U9V7</accession>
<protein>
    <submittedName>
        <fullName evidence="1">Uncharacterized protein</fullName>
    </submittedName>
</protein>
<reference evidence="1 2" key="1">
    <citation type="submission" date="2019-12" db="EMBL/GenBank/DDBJ databases">
        <authorList>
            <person name="Li J."/>
        </authorList>
    </citation>
    <scope>NUCLEOTIDE SEQUENCE [LARGE SCALE GENOMIC DNA]</scope>
    <source>
        <strain evidence="1 2">HL2-2</strain>
    </source>
</reference>
<dbReference type="AlphaFoldDB" id="A0A6L6U9V7"/>
<gene>
    <name evidence="1" type="ORF">GN138_07555</name>
</gene>
<dbReference type="RefSeq" id="WP_157363184.1">
    <property type="nucleotide sequence ID" value="NZ_WOWS01000002.1"/>
</dbReference>
<sequence>MKSILNSLKIAFTFLILVGCSNSDDSDSNVYGTIQLSGADTAVVGSSLTVGNIDSDALDTTGTSSSVVLLDENTTFVNGEIESSDYSNAFIIVAAEFNAVDEADVEKSISMTIVKNGVQMSYVCTSPATTSGGNIDCGTGFSVDKVEQEIIFSNTTVINVENENVLTMNGVIQYN</sequence>